<dbReference type="EMBL" id="JAAIUO010000006">
    <property type="protein sequence ID" value="NSK15073.1"/>
    <property type="molecule type" value="Genomic_DNA"/>
</dbReference>
<gene>
    <name evidence="2" type="ORF">G5A66_09365</name>
    <name evidence="1" type="ORF">G5A75_09385</name>
</gene>
<evidence type="ECO:0000313" key="4">
    <source>
        <dbReference type="Proteomes" id="UP000701680"/>
    </source>
</evidence>
<evidence type="ECO:0000313" key="3">
    <source>
        <dbReference type="Proteomes" id="UP000528555"/>
    </source>
</evidence>
<dbReference type="EMBL" id="JAAITX010000006">
    <property type="protein sequence ID" value="NVH58847.1"/>
    <property type="molecule type" value="Genomic_DNA"/>
</dbReference>
<reference evidence="3 4" key="1">
    <citation type="journal article" date="2020" name="Cell Host Microbe">
        <title>Functional and Genomic Variation between Human-Derived Isolates of Lachnospiraceae Reveals Inter- and Intra-Species Diversity.</title>
        <authorList>
            <person name="Sorbara M.T."/>
            <person name="Littmann E.R."/>
            <person name="Fontana E."/>
            <person name="Moody T.U."/>
            <person name="Kohout C.E."/>
            <person name="Gjonbalaj M."/>
            <person name="Eaton V."/>
            <person name="Seok R."/>
            <person name="Leiner I.M."/>
            <person name="Pamer E.G."/>
        </authorList>
    </citation>
    <scope>NUCLEOTIDE SEQUENCE [LARGE SCALE GENOMIC DNA]</scope>
    <source>
        <strain evidence="2 3">MSK.17.11</strain>
        <strain evidence="1 4">MSK.17.38</strain>
    </source>
</reference>
<dbReference type="Proteomes" id="UP000528555">
    <property type="component" value="Unassembled WGS sequence"/>
</dbReference>
<accession>A0A850HMF4</accession>
<evidence type="ECO:0000313" key="2">
    <source>
        <dbReference type="EMBL" id="NVH58847.1"/>
    </source>
</evidence>
<dbReference type="Proteomes" id="UP000701680">
    <property type="component" value="Unassembled WGS sequence"/>
</dbReference>
<comment type="caution">
    <text evidence="2">The sequence shown here is derived from an EMBL/GenBank/DDBJ whole genome shotgun (WGS) entry which is preliminary data.</text>
</comment>
<reference evidence="2" key="2">
    <citation type="submission" date="2020-02" db="EMBL/GenBank/DDBJ databases">
        <authorList>
            <person name="Littmann E."/>
            <person name="Sorbara M."/>
        </authorList>
    </citation>
    <scope>NUCLEOTIDE SEQUENCE</scope>
    <source>
        <strain evidence="2">MSK.17.11</strain>
        <strain evidence="1">MSK.17.38</strain>
    </source>
</reference>
<organism evidence="2 3">
    <name type="scientific">Dorea phocaeensis</name>
    <dbReference type="NCBI Taxonomy" id="2040291"/>
    <lineage>
        <taxon>Bacteria</taxon>
        <taxon>Bacillati</taxon>
        <taxon>Bacillota</taxon>
        <taxon>Clostridia</taxon>
        <taxon>Lachnospirales</taxon>
        <taxon>Lachnospiraceae</taxon>
        <taxon>Dorea</taxon>
    </lineage>
</organism>
<dbReference type="AlphaFoldDB" id="A0A850HMF4"/>
<name>A0A850HMF4_9FIRM</name>
<evidence type="ECO:0000313" key="1">
    <source>
        <dbReference type="EMBL" id="NSK15073.1"/>
    </source>
</evidence>
<dbReference type="NCBIfam" id="NF038110">
    <property type="entry name" value="Lys_methyl_FliB"/>
    <property type="match status" value="1"/>
</dbReference>
<sequence>MLYIVPDYYEEFACMADRCEDTCCAGWKIMIDRRSLIRYGKVKGPFRKQLHKAICWLDGTFRQSKERRCACLDEQNLCEIYKNLGGESLCRTCRLYPRHIEEFEGVREITLSVSCPEVARILLNKKEPVRFLNCETDKSEEYEEFDPFLYSMLVDARSTMIQILQNRELSVEVRAGLILGLAHDIQSRVDRQRIFACEELFERYQRPEAFLYVEKALQEYQNCLKRRHYLEWQMLEELHFLELLRPQWQSLLLESQAILYGQGSEGFRSIFEEFDEWMAHHMPDWEIKCEQLLVYFIFTYFCGAVYDGRVYSKVQMAVSSVRCIYQLMAARWKKNEKELQVEDIVELVYRYSREVEHSDQNLEQMERMMEEHNWLAKACEKKRLKKGEGKDD</sequence>
<proteinExistence type="predicted"/>
<keyword evidence="3" id="KW-1185">Reference proteome</keyword>
<dbReference type="RefSeq" id="WP_173814890.1">
    <property type="nucleotide sequence ID" value="NZ_JAAITX010000006.1"/>
</dbReference>
<protein>
    <submittedName>
        <fullName evidence="2">FliB family protein</fullName>
    </submittedName>
</protein>